<organism evidence="3 4">
    <name type="scientific">Romanomermis culicivorax</name>
    <name type="common">Nematode worm</name>
    <dbReference type="NCBI Taxonomy" id="13658"/>
    <lineage>
        <taxon>Eukaryota</taxon>
        <taxon>Metazoa</taxon>
        <taxon>Ecdysozoa</taxon>
        <taxon>Nematoda</taxon>
        <taxon>Enoplea</taxon>
        <taxon>Dorylaimia</taxon>
        <taxon>Mermithida</taxon>
        <taxon>Mermithoidea</taxon>
        <taxon>Mermithidae</taxon>
        <taxon>Romanomermis</taxon>
    </lineage>
</organism>
<dbReference type="WBParaSite" id="nRc.2.0.1.t21905-RA">
    <property type="protein sequence ID" value="nRc.2.0.1.t21905-RA"/>
    <property type="gene ID" value="nRc.2.0.1.g21905"/>
</dbReference>
<name>A0A915J6Z2_ROMCU</name>
<evidence type="ECO:0000313" key="3">
    <source>
        <dbReference type="Proteomes" id="UP000887565"/>
    </source>
</evidence>
<dbReference type="Pfam" id="PF01682">
    <property type="entry name" value="DB"/>
    <property type="match status" value="1"/>
</dbReference>
<evidence type="ECO:0000256" key="1">
    <source>
        <dbReference type="SAM" id="SignalP"/>
    </source>
</evidence>
<evidence type="ECO:0000259" key="2">
    <source>
        <dbReference type="Pfam" id="PF01682"/>
    </source>
</evidence>
<keyword evidence="1" id="KW-0732">Signal</keyword>
<sequence>MQISSVSLLLFSLAFVGAAPPPTPHDPDYQRIQECCFANGMRINGREECLAFCRFNTTALELENLGQSCVDHTAVWMYCAAEGQDNSACCRTKNVPELCMGFCRGDVTNLCRPQFYDSHYVCIQRISSILQCHKAALKQGESQWNVDDSKSKRPTIKKKC</sequence>
<evidence type="ECO:0000313" key="4">
    <source>
        <dbReference type="WBParaSite" id="nRc.2.0.1.t21905-RA"/>
    </source>
</evidence>
<feature type="chain" id="PRO_5037229582" description="Domain of unknown function DB domain-containing protein" evidence="1">
    <location>
        <begin position="19"/>
        <end position="160"/>
    </location>
</feature>
<dbReference type="InterPro" id="IPR002602">
    <property type="entry name" value="DB"/>
</dbReference>
<feature type="signal peptide" evidence="1">
    <location>
        <begin position="1"/>
        <end position="18"/>
    </location>
</feature>
<reference evidence="4" key="1">
    <citation type="submission" date="2022-11" db="UniProtKB">
        <authorList>
            <consortium name="WormBaseParasite"/>
        </authorList>
    </citation>
    <scope>IDENTIFICATION</scope>
</reference>
<protein>
    <recommendedName>
        <fullName evidence="2">Domain of unknown function DB domain-containing protein</fullName>
    </recommendedName>
</protein>
<dbReference type="AlphaFoldDB" id="A0A915J6Z2"/>
<keyword evidence="3" id="KW-1185">Reference proteome</keyword>
<accession>A0A915J6Z2</accession>
<proteinExistence type="predicted"/>
<dbReference type="Proteomes" id="UP000887565">
    <property type="component" value="Unplaced"/>
</dbReference>
<feature type="domain" description="Domain of unknown function DB" evidence="2">
    <location>
        <begin position="35"/>
        <end position="133"/>
    </location>
</feature>